<gene>
    <name evidence="1" type="ORF">EZV62_002883</name>
</gene>
<dbReference type="Gene3D" id="1.10.510.10">
    <property type="entry name" value="Transferase(Phosphotransferase) domain 1"/>
    <property type="match status" value="1"/>
</dbReference>
<protein>
    <recommendedName>
        <fullName evidence="3">Protein kinase domain-containing protein</fullName>
    </recommendedName>
</protein>
<dbReference type="InterPro" id="IPR051564">
    <property type="entry name" value="LRR_receptor-like_kinase"/>
</dbReference>
<name>A0A5C7IZG2_9ROSI</name>
<organism evidence="1 2">
    <name type="scientific">Acer yangbiense</name>
    <dbReference type="NCBI Taxonomy" id="1000413"/>
    <lineage>
        <taxon>Eukaryota</taxon>
        <taxon>Viridiplantae</taxon>
        <taxon>Streptophyta</taxon>
        <taxon>Embryophyta</taxon>
        <taxon>Tracheophyta</taxon>
        <taxon>Spermatophyta</taxon>
        <taxon>Magnoliopsida</taxon>
        <taxon>eudicotyledons</taxon>
        <taxon>Gunneridae</taxon>
        <taxon>Pentapetalae</taxon>
        <taxon>rosids</taxon>
        <taxon>malvids</taxon>
        <taxon>Sapindales</taxon>
        <taxon>Sapindaceae</taxon>
        <taxon>Hippocastanoideae</taxon>
        <taxon>Acereae</taxon>
        <taxon>Acer</taxon>
    </lineage>
</organism>
<reference evidence="2" key="1">
    <citation type="journal article" date="2019" name="Gigascience">
        <title>De novo genome assembly of the endangered Acer yangbiense, a plant species with extremely small populations endemic to Yunnan Province, China.</title>
        <authorList>
            <person name="Yang J."/>
            <person name="Wariss H.M."/>
            <person name="Tao L."/>
            <person name="Zhang R."/>
            <person name="Yun Q."/>
            <person name="Hollingsworth P."/>
            <person name="Dao Z."/>
            <person name="Luo G."/>
            <person name="Guo H."/>
            <person name="Ma Y."/>
            <person name="Sun W."/>
        </authorList>
    </citation>
    <scope>NUCLEOTIDE SEQUENCE [LARGE SCALE GENOMIC DNA]</scope>
    <source>
        <strain evidence="2">cv. Malutang</strain>
    </source>
</reference>
<proteinExistence type="predicted"/>
<keyword evidence="2" id="KW-1185">Reference proteome</keyword>
<dbReference type="EMBL" id="VAHF01000001">
    <property type="protein sequence ID" value="TXG74304.1"/>
    <property type="molecule type" value="Genomic_DNA"/>
</dbReference>
<dbReference type="OrthoDB" id="1103805at2759"/>
<dbReference type="PANTHER" id="PTHR48055">
    <property type="entry name" value="LEUCINE-RICH REPEAT RECEPTOR PROTEIN KINASE EMS1"/>
    <property type="match status" value="1"/>
</dbReference>
<dbReference type="PANTHER" id="PTHR48055:SF55">
    <property type="entry name" value="PROTEIN KINASE DOMAIN-CONTAINING PROTEIN"/>
    <property type="match status" value="1"/>
</dbReference>
<comment type="caution">
    <text evidence="1">The sequence shown here is derived from an EMBL/GenBank/DDBJ whole genome shotgun (WGS) entry which is preliminary data.</text>
</comment>
<accession>A0A5C7IZG2</accession>
<evidence type="ECO:0000313" key="2">
    <source>
        <dbReference type="Proteomes" id="UP000323000"/>
    </source>
</evidence>
<sequence length="185" mass="19377">MAATEASLSSFVSGGDCINPFDSSLASNGTALSSSASSAVDFLSLCHRLKGSNQTPLQSPSPEEIALMSGGVGNGGVDNQLSTESGTQSSSIGIKGTVGYIAPEYGMGSDMSMSRDVYKFGILLLKMFMSRRPTDSIFSDGQTLHEFVKMTLLLLEVGAGINNVENSARQGEGRGRIEECLVMLC</sequence>
<evidence type="ECO:0000313" key="1">
    <source>
        <dbReference type="EMBL" id="TXG74304.1"/>
    </source>
</evidence>
<evidence type="ECO:0008006" key="3">
    <source>
        <dbReference type="Google" id="ProtNLM"/>
    </source>
</evidence>
<dbReference type="Proteomes" id="UP000323000">
    <property type="component" value="Chromosome 1"/>
</dbReference>
<dbReference type="GO" id="GO:0016020">
    <property type="term" value="C:membrane"/>
    <property type="evidence" value="ECO:0007669"/>
    <property type="project" value="TreeGrafter"/>
</dbReference>
<dbReference type="AlphaFoldDB" id="A0A5C7IZG2"/>
<dbReference type="SUPFAM" id="SSF56112">
    <property type="entry name" value="Protein kinase-like (PK-like)"/>
    <property type="match status" value="1"/>
</dbReference>
<dbReference type="InterPro" id="IPR011009">
    <property type="entry name" value="Kinase-like_dom_sf"/>
</dbReference>